<feature type="repeat" description="ANK" evidence="11">
    <location>
        <begin position="938"/>
        <end position="970"/>
    </location>
</feature>
<evidence type="ECO:0000256" key="5">
    <source>
        <dbReference type="ARBA" id="ARBA00022553"/>
    </source>
</evidence>
<keyword evidence="4" id="KW-0963">Cytoplasm</keyword>
<comment type="similarity">
    <text evidence="10">Belongs to the ASPP family.</text>
</comment>
<evidence type="ECO:0000256" key="14">
    <source>
        <dbReference type="SAM" id="MobiDB-lite"/>
    </source>
</evidence>
<dbReference type="InterPro" id="IPR002110">
    <property type="entry name" value="Ankyrin_rpt"/>
</dbReference>
<dbReference type="InterPro" id="IPR036770">
    <property type="entry name" value="Ankyrin_rpt-contain_sf"/>
</dbReference>
<keyword evidence="3 12" id="KW-0728">SH3 domain</keyword>
<feature type="coiled-coil region" evidence="13">
    <location>
        <begin position="201"/>
        <end position="228"/>
    </location>
</feature>
<dbReference type="InterPro" id="IPR048942">
    <property type="entry name" value="ASPP2-like_RA"/>
</dbReference>
<dbReference type="SMART" id="SM00326">
    <property type="entry name" value="SH3"/>
    <property type="match status" value="1"/>
</dbReference>
<evidence type="ECO:0000256" key="9">
    <source>
        <dbReference type="ARBA" id="ARBA00023242"/>
    </source>
</evidence>
<dbReference type="PROSITE" id="PS50297">
    <property type="entry name" value="ANK_REP_REGION"/>
    <property type="match status" value="2"/>
</dbReference>
<gene>
    <name evidence="16" type="primary">PPP1R13B</name>
</gene>
<accession>A0A8C9SRB8</accession>
<reference evidence="16 17" key="1">
    <citation type="submission" date="2019-04" db="EMBL/GenBank/DDBJ databases">
        <authorList>
            <consortium name="Wellcome Sanger Institute Data Sharing"/>
        </authorList>
    </citation>
    <scope>NUCLEOTIDE SEQUENCE [LARGE SCALE GENOMIC DNA]</scope>
</reference>
<reference evidence="16" key="2">
    <citation type="submission" date="2025-08" db="UniProtKB">
        <authorList>
            <consortium name="Ensembl"/>
        </authorList>
    </citation>
    <scope>IDENTIFICATION</scope>
</reference>
<keyword evidence="17" id="KW-1185">Reference proteome</keyword>
<protein>
    <submittedName>
        <fullName evidence="16">Protein phosphatase 1, regulatory subunit 13Bb</fullName>
    </submittedName>
</protein>
<evidence type="ECO:0000256" key="3">
    <source>
        <dbReference type="ARBA" id="ARBA00022443"/>
    </source>
</evidence>
<feature type="region of interest" description="Disordered" evidence="14">
    <location>
        <begin position="141"/>
        <end position="163"/>
    </location>
</feature>
<sequence>KRGKTHPLSGFSTLTQMILTVYLSDSEQAVTEVPITPETTCRDVVEFCKEAGETGCHLAEVWRGNERAIPFDHMMYEHLQKWGPRKQEVKFFLRHEDTPTESSDQGQYKKLQEMATRQQQQIEAQQQMLVAKEQRLRYLKQQERRQQQSQSESDKLQRLKERVDSQEAKLRKIRAMRGQVDYSKAINGNLSAEIEHINSIFQEKQQELQSAVLKVEQLTQQLEELRRGKLNGLQALGGQVTGSAALELRRLYQELQIRNKLNQEQNSKLQQQKDMLNKRNLEVSLMDKRIAELRERLYKKKAEVPQKENVTLNRINGPPSPQLAPGSSGRVAAVGPYIQVPVPGRQDGGYTMPPDPLKPQSLGVAATTEGHSGRRPPGPWKVSDLDIIVDPLLASPPEQRPGPGVPLGSESPCTTVCLESTSLPGHSLQNLYSFHQTLDSSKVTGSVQTLPKSLPPSYGTYPSAGLLSSVGSTSSLERRKDTPPRVVSGSQTWQRGGPAAGSSSQQIQQRISVPPSPTFQPSSPLFPPGERPDPPLAAAVRPFVPDKSSRPQSPRKGPPTMNSSSIYHMYLQQAAPKNYGLGSKPAVKAVYGKPVLPSSSTSPSPLPFLQGVSTGQAGGEDTVDRDGDAESSTPGPGEAPPTPGVENLPRPLSPTKLTPVAHSPLRYQSDGELEALRKRLANAPRPLKKRSSITEPEGPSGPNIQKLLYQRFNTLAGGMESSSGGNGIPFYQPGLAPDYMGGVLADADNGNTQNANLPEPPAPLAVPEEPLGPSPDANDNQLLVLSSEESSALQPTLPPDTSEDNSNNNPSGPAESIVSSPIPEASTPEESGTPPQSATPPSQPSSQPVVKRTNLKKPDSDRTGHGLRVKFNPLALLLDASLEGEFDLVQRIIYEVENPSQPNDEGITPLHNAVCAGHHHIVKFLLDFGVNVNAADSDGWTPLHCAASCNSVHLCKLLVESGAAIFASTISDVETAADKCEEMEEGYIQCSQFLYGVQEKLGVMNKGAVYALWDYDAQRADELSFREGDAITILRRKDDSETEWWWGRLNEQEGYVPRNLLGLYPRIKPRQRSLA</sequence>
<feature type="compositionally biased region" description="Low complexity" evidence="14">
    <location>
        <begin position="782"/>
        <end position="793"/>
    </location>
</feature>
<keyword evidence="6" id="KW-0053">Apoptosis</keyword>
<dbReference type="Proteomes" id="UP000694397">
    <property type="component" value="Chromosome 15"/>
</dbReference>
<dbReference type="PROSITE" id="PS50002">
    <property type="entry name" value="SH3"/>
    <property type="match status" value="1"/>
</dbReference>
<dbReference type="GO" id="GO:0006915">
    <property type="term" value="P:apoptotic process"/>
    <property type="evidence" value="ECO:0007669"/>
    <property type="project" value="UniProtKB-KW"/>
</dbReference>
<feature type="region of interest" description="Disordered" evidence="14">
    <location>
        <begin position="733"/>
        <end position="866"/>
    </location>
</feature>
<dbReference type="FunFam" id="3.10.20.90:FF:000030">
    <property type="entry name" value="Apoptosis-stimulating of p53 protein 2 isoform 1"/>
    <property type="match status" value="1"/>
</dbReference>
<dbReference type="SMART" id="SM00248">
    <property type="entry name" value="ANK"/>
    <property type="match status" value="2"/>
</dbReference>
<feature type="region of interest" description="Disordered" evidence="14">
    <location>
        <begin position="593"/>
        <end position="704"/>
    </location>
</feature>
<evidence type="ECO:0000256" key="13">
    <source>
        <dbReference type="SAM" id="Coils"/>
    </source>
</evidence>
<feature type="repeat" description="ANK" evidence="11">
    <location>
        <begin position="905"/>
        <end position="937"/>
    </location>
</feature>
<keyword evidence="8 11" id="KW-0040">ANK repeat</keyword>
<evidence type="ECO:0000256" key="7">
    <source>
        <dbReference type="ARBA" id="ARBA00022737"/>
    </source>
</evidence>
<feature type="compositionally biased region" description="Pro residues" evidence="14">
    <location>
        <begin position="514"/>
        <end position="529"/>
    </location>
</feature>
<feature type="compositionally biased region" description="Low complexity" evidence="14">
    <location>
        <begin position="494"/>
        <end position="513"/>
    </location>
</feature>
<name>A0A8C9SRB8_SCLFO</name>
<evidence type="ECO:0000313" key="17">
    <source>
        <dbReference type="Proteomes" id="UP000694397"/>
    </source>
</evidence>
<dbReference type="GO" id="GO:0005634">
    <property type="term" value="C:nucleus"/>
    <property type="evidence" value="ECO:0007669"/>
    <property type="project" value="UniProtKB-SubCell"/>
</dbReference>
<proteinExistence type="inferred from homology"/>
<keyword evidence="9" id="KW-0539">Nucleus</keyword>
<evidence type="ECO:0000256" key="4">
    <source>
        <dbReference type="ARBA" id="ARBA00022490"/>
    </source>
</evidence>
<dbReference type="SUPFAM" id="SSF50044">
    <property type="entry name" value="SH3-domain"/>
    <property type="match status" value="1"/>
</dbReference>
<keyword evidence="5" id="KW-0597">Phosphoprotein</keyword>
<feature type="region of interest" description="Disordered" evidence="14">
    <location>
        <begin position="469"/>
        <end position="569"/>
    </location>
</feature>
<evidence type="ECO:0000259" key="15">
    <source>
        <dbReference type="PROSITE" id="PS50002"/>
    </source>
</evidence>
<dbReference type="GeneTree" id="ENSGT00940000153463"/>
<dbReference type="GO" id="GO:0042981">
    <property type="term" value="P:regulation of apoptotic process"/>
    <property type="evidence" value="ECO:0007669"/>
    <property type="project" value="InterPro"/>
</dbReference>
<comment type="subcellular location">
    <subcellularLocation>
        <location evidence="2">Cytoplasm</location>
    </subcellularLocation>
    <subcellularLocation>
        <location evidence="1">Nucleus</location>
    </subcellularLocation>
</comment>
<evidence type="ECO:0000256" key="6">
    <source>
        <dbReference type="ARBA" id="ARBA00022703"/>
    </source>
</evidence>
<dbReference type="Pfam" id="PF21801">
    <property type="entry name" value="ASPP2-like_RA"/>
    <property type="match status" value="1"/>
</dbReference>
<dbReference type="Pfam" id="PF00018">
    <property type="entry name" value="SH3_1"/>
    <property type="match status" value="1"/>
</dbReference>
<evidence type="ECO:0000256" key="11">
    <source>
        <dbReference type="PROSITE-ProRule" id="PRU00023"/>
    </source>
</evidence>
<dbReference type="Ensembl" id="ENSSFOT00015073030.1">
    <property type="protein sequence ID" value="ENSSFOP00015041560.1"/>
    <property type="gene ID" value="ENSSFOG00015012579.2"/>
</dbReference>
<evidence type="ECO:0000256" key="12">
    <source>
        <dbReference type="PROSITE-ProRule" id="PRU00192"/>
    </source>
</evidence>
<dbReference type="InterPro" id="IPR036028">
    <property type="entry name" value="SH3-like_dom_sf"/>
</dbReference>
<dbReference type="Pfam" id="PF12796">
    <property type="entry name" value="Ank_2"/>
    <property type="match status" value="1"/>
</dbReference>
<dbReference type="GO" id="GO:0005737">
    <property type="term" value="C:cytoplasm"/>
    <property type="evidence" value="ECO:0007669"/>
    <property type="project" value="UniProtKB-SubCell"/>
</dbReference>
<organism evidence="16 17">
    <name type="scientific">Scleropages formosus</name>
    <name type="common">Asian bonytongue</name>
    <name type="synonym">Osteoglossum formosum</name>
    <dbReference type="NCBI Taxonomy" id="113540"/>
    <lineage>
        <taxon>Eukaryota</taxon>
        <taxon>Metazoa</taxon>
        <taxon>Chordata</taxon>
        <taxon>Craniata</taxon>
        <taxon>Vertebrata</taxon>
        <taxon>Euteleostomi</taxon>
        <taxon>Actinopterygii</taxon>
        <taxon>Neopterygii</taxon>
        <taxon>Teleostei</taxon>
        <taxon>Osteoglossocephala</taxon>
        <taxon>Osteoglossomorpha</taxon>
        <taxon>Osteoglossiformes</taxon>
        <taxon>Osteoglossidae</taxon>
        <taxon>Scleropages</taxon>
    </lineage>
</organism>
<dbReference type="PANTHER" id="PTHR24131:SF5">
    <property type="entry name" value="APOPTOSIS-STIMULATING OF P53 PROTEIN 1"/>
    <property type="match status" value="1"/>
</dbReference>
<dbReference type="InterPro" id="IPR029071">
    <property type="entry name" value="Ubiquitin-like_domsf"/>
</dbReference>
<evidence type="ECO:0000256" key="8">
    <source>
        <dbReference type="ARBA" id="ARBA00023043"/>
    </source>
</evidence>
<dbReference type="Gene3D" id="3.10.20.90">
    <property type="entry name" value="Phosphatidylinositol 3-kinase Catalytic Subunit, Chain A, domain 1"/>
    <property type="match status" value="1"/>
</dbReference>
<dbReference type="InterPro" id="IPR047163">
    <property type="entry name" value="ASPP1/2"/>
</dbReference>
<dbReference type="SUPFAM" id="SSF48403">
    <property type="entry name" value="Ankyrin repeat"/>
    <property type="match status" value="1"/>
</dbReference>
<dbReference type="PROSITE" id="PS50088">
    <property type="entry name" value="ANK_REPEAT"/>
    <property type="match status" value="2"/>
</dbReference>
<dbReference type="PANTHER" id="PTHR24131">
    <property type="entry name" value="APOPTOSIS-STIMULATING OF P53 PROTEIN"/>
    <property type="match status" value="1"/>
</dbReference>
<feature type="domain" description="SH3" evidence="15">
    <location>
        <begin position="1004"/>
        <end position="1066"/>
    </location>
</feature>
<evidence type="ECO:0000256" key="1">
    <source>
        <dbReference type="ARBA" id="ARBA00004123"/>
    </source>
</evidence>
<dbReference type="FunFam" id="1.25.40.20:FF:000008">
    <property type="entry name" value="Apoptosis-stimulating of p53 protein 2 isoform 1"/>
    <property type="match status" value="1"/>
</dbReference>
<reference evidence="16" key="3">
    <citation type="submission" date="2025-09" db="UniProtKB">
        <authorList>
            <consortium name="Ensembl"/>
        </authorList>
    </citation>
    <scope>IDENTIFICATION</scope>
</reference>
<keyword evidence="7" id="KW-0677">Repeat</keyword>
<keyword evidence="13" id="KW-0175">Coiled coil</keyword>
<dbReference type="GO" id="GO:0002039">
    <property type="term" value="F:p53 binding"/>
    <property type="evidence" value="ECO:0007669"/>
    <property type="project" value="InterPro"/>
</dbReference>
<dbReference type="Gene3D" id="1.25.40.20">
    <property type="entry name" value="Ankyrin repeat-containing domain"/>
    <property type="match status" value="1"/>
</dbReference>
<evidence type="ECO:0000313" key="16">
    <source>
        <dbReference type="Ensembl" id="ENSSFOP00015041560.1"/>
    </source>
</evidence>
<evidence type="ECO:0000256" key="2">
    <source>
        <dbReference type="ARBA" id="ARBA00004496"/>
    </source>
</evidence>
<dbReference type="PRINTS" id="PR00452">
    <property type="entry name" value="SH3DOMAIN"/>
</dbReference>
<dbReference type="SUPFAM" id="SSF54236">
    <property type="entry name" value="Ubiquitin-like"/>
    <property type="match status" value="1"/>
</dbReference>
<feature type="coiled-coil region" evidence="13">
    <location>
        <begin position="252"/>
        <end position="279"/>
    </location>
</feature>
<dbReference type="AlphaFoldDB" id="A0A8C9SRB8"/>
<feature type="compositionally biased region" description="Low complexity" evidence="14">
    <location>
        <begin position="594"/>
        <end position="603"/>
    </location>
</feature>
<evidence type="ECO:0000256" key="10">
    <source>
        <dbReference type="ARBA" id="ARBA00061212"/>
    </source>
</evidence>
<dbReference type="InterPro" id="IPR001452">
    <property type="entry name" value="SH3_domain"/>
</dbReference>